<gene>
    <name evidence="2" type="ORF">C461_13676</name>
</gene>
<sequence>MLNFDTAVIAGAAVGSAVGIGAGVLIGPDGWALGGAVAGGAVGGSSADLAASILDSAKAGVLTALVFATVFGFGSAIRTAIDSGNPEPLVRGLGPFFSIAIIYGVGCFIAAAVVGSTVHLVRKSGYLASG</sequence>
<comment type="caution">
    <text evidence="2">The sequence shown here is derived from an EMBL/GenBank/DDBJ whole genome shotgun (WGS) entry which is preliminary data.</text>
</comment>
<dbReference type="PATRIC" id="fig|1230454.4.peg.2751"/>
<dbReference type="RefSeq" id="WP_008002142.1">
    <property type="nucleotide sequence ID" value="NZ_AOJI01000032.1"/>
</dbReference>
<dbReference type="AlphaFoldDB" id="M0P869"/>
<organism evidence="2 3">
    <name type="scientific">Halorubrum aidingense JCM 13560</name>
    <dbReference type="NCBI Taxonomy" id="1230454"/>
    <lineage>
        <taxon>Archaea</taxon>
        <taxon>Methanobacteriati</taxon>
        <taxon>Methanobacteriota</taxon>
        <taxon>Stenosarchaea group</taxon>
        <taxon>Halobacteria</taxon>
        <taxon>Halobacteriales</taxon>
        <taxon>Haloferacaceae</taxon>
        <taxon>Halorubrum</taxon>
    </lineage>
</organism>
<protein>
    <submittedName>
        <fullName evidence="2">Uncharacterized protein</fullName>
    </submittedName>
</protein>
<evidence type="ECO:0000313" key="3">
    <source>
        <dbReference type="Proteomes" id="UP000011575"/>
    </source>
</evidence>
<dbReference type="OrthoDB" id="329041at2157"/>
<feature type="transmembrane region" description="Helical" evidence="1">
    <location>
        <begin position="7"/>
        <end position="26"/>
    </location>
</feature>
<reference evidence="2 3" key="1">
    <citation type="journal article" date="2014" name="PLoS Genet.">
        <title>Phylogenetically driven sequencing of extremely halophilic archaea reveals strategies for static and dynamic osmo-response.</title>
        <authorList>
            <person name="Becker E.A."/>
            <person name="Seitzer P.M."/>
            <person name="Tritt A."/>
            <person name="Larsen D."/>
            <person name="Krusor M."/>
            <person name="Yao A.I."/>
            <person name="Wu D."/>
            <person name="Madern D."/>
            <person name="Eisen J.A."/>
            <person name="Darling A.E."/>
            <person name="Facciotti M.T."/>
        </authorList>
    </citation>
    <scope>NUCLEOTIDE SEQUENCE [LARGE SCALE GENOMIC DNA]</scope>
    <source>
        <strain evidence="2 3">JCM 13560</strain>
    </source>
</reference>
<evidence type="ECO:0000313" key="2">
    <source>
        <dbReference type="EMBL" id="EMA65754.1"/>
    </source>
</evidence>
<keyword evidence="3" id="KW-1185">Reference proteome</keyword>
<name>M0P869_9EURY</name>
<keyword evidence="1" id="KW-0812">Transmembrane</keyword>
<evidence type="ECO:0000256" key="1">
    <source>
        <dbReference type="SAM" id="Phobius"/>
    </source>
</evidence>
<keyword evidence="1" id="KW-1133">Transmembrane helix</keyword>
<accession>M0P869</accession>
<dbReference type="Proteomes" id="UP000011575">
    <property type="component" value="Unassembled WGS sequence"/>
</dbReference>
<feature type="transmembrane region" description="Helical" evidence="1">
    <location>
        <begin position="93"/>
        <end position="114"/>
    </location>
</feature>
<dbReference type="EMBL" id="AOJI01000032">
    <property type="protein sequence ID" value="EMA65754.1"/>
    <property type="molecule type" value="Genomic_DNA"/>
</dbReference>
<proteinExistence type="predicted"/>
<feature type="transmembrane region" description="Helical" evidence="1">
    <location>
        <begin position="32"/>
        <end position="54"/>
    </location>
</feature>
<feature type="transmembrane region" description="Helical" evidence="1">
    <location>
        <begin position="61"/>
        <end position="81"/>
    </location>
</feature>
<keyword evidence="1" id="KW-0472">Membrane</keyword>